<evidence type="ECO:0000313" key="2">
    <source>
        <dbReference type="Proteomes" id="UP000821865"/>
    </source>
</evidence>
<accession>A0ACB8DH46</accession>
<comment type="caution">
    <text evidence="1">The sequence shown here is derived from an EMBL/GenBank/DDBJ whole genome shotgun (WGS) entry which is preliminary data.</text>
</comment>
<reference evidence="1" key="1">
    <citation type="submission" date="2020-05" db="EMBL/GenBank/DDBJ databases">
        <title>Large-scale comparative analyses of tick genomes elucidate their genetic diversity and vector capacities.</title>
        <authorList>
            <person name="Jia N."/>
            <person name="Wang J."/>
            <person name="Shi W."/>
            <person name="Du L."/>
            <person name="Sun Y."/>
            <person name="Zhan W."/>
            <person name="Jiang J."/>
            <person name="Wang Q."/>
            <person name="Zhang B."/>
            <person name="Ji P."/>
            <person name="Sakyi L.B."/>
            <person name="Cui X."/>
            <person name="Yuan T."/>
            <person name="Jiang B."/>
            <person name="Yang W."/>
            <person name="Lam T.T.-Y."/>
            <person name="Chang Q."/>
            <person name="Ding S."/>
            <person name="Wang X."/>
            <person name="Zhu J."/>
            <person name="Ruan X."/>
            <person name="Zhao L."/>
            <person name="Wei J."/>
            <person name="Que T."/>
            <person name="Du C."/>
            <person name="Cheng J."/>
            <person name="Dai P."/>
            <person name="Han X."/>
            <person name="Huang E."/>
            <person name="Gao Y."/>
            <person name="Liu J."/>
            <person name="Shao H."/>
            <person name="Ye R."/>
            <person name="Li L."/>
            <person name="Wei W."/>
            <person name="Wang X."/>
            <person name="Wang C."/>
            <person name="Yang T."/>
            <person name="Huo Q."/>
            <person name="Li W."/>
            <person name="Guo W."/>
            <person name="Chen H."/>
            <person name="Zhou L."/>
            <person name="Ni X."/>
            <person name="Tian J."/>
            <person name="Zhou Y."/>
            <person name="Sheng Y."/>
            <person name="Liu T."/>
            <person name="Pan Y."/>
            <person name="Xia L."/>
            <person name="Li J."/>
            <person name="Zhao F."/>
            <person name="Cao W."/>
        </authorList>
    </citation>
    <scope>NUCLEOTIDE SEQUENCE</scope>
    <source>
        <strain evidence="1">Dsil-2018</strain>
    </source>
</reference>
<protein>
    <submittedName>
        <fullName evidence="1">Uncharacterized protein</fullName>
    </submittedName>
</protein>
<dbReference type="EMBL" id="CM023471">
    <property type="protein sequence ID" value="KAH7967472.1"/>
    <property type="molecule type" value="Genomic_DNA"/>
</dbReference>
<sequence>MKAPDVKIEPGLNKLERGQRTKSSWKHSKDRSQPSKPCDRCGSHEHCEATCTFKNAKFFQCGRKGHLAAFCRSKGKRKQKSFVITGHPNSEDDQTLSLQLSSLEEDPVVKDQIVGPVRLKFN</sequence>
<dbReference type="Proteomes" id="UP000821865">
    <property type="component" value="Chromosome 2"/>
</dbReference>
<gene>
    <name evidence="1" type="ORF">HPB49_025118</name>
</gene>
<organism evidence="1 2">
    <name type="scientific">Dermacentor silvarum</name>
    <name type="common">Tick</name>
    <dbReference type="NCBI Taxonomy" id="543639"/>
    <lineage>
        <taxon>Eukaryota</taxon>
        <taxon>Metazoa</taxon>
        <taxon>Ecdysozoa</taxon>
        <taxon>Arthropoda</taxon>
        <taxon>Chelicerata</taxon>
        <taxon>Arachnida</taxon>
        <taxon>Acari</taxon>
        <taxon>Parasitiformes</taxon>
        <taxon>Ixodida</taxon>
        <taxon>Ixodoidea</taxon>
        <taxon>Ixodidae</taxon>
        <taxon>Rhipicephalinae</taxon>
        <taxon>Dermacentor</taxon>
    </lineage>
</organism>
<proteinExistence type="predicted"/>
<evidence type="ECO:0000313" key="1">
    <source>
        <dbReference type="EMBL" id="KAH7967472.1"/>
    </source>
</evidence>
<keyword evidence="2" id="KW-1185">Reference proteome</keyword>
<name>A0ACB8DH46_DERSI</name>